<dbReference type="InterPro" id="IPR001110">
    <property type="entry name" value="UPF0012_CS"/>
</dbReference>
<dbReference type="Gene3D" id="3.60.110.10">
    <property type="entry name" value="Carbon-nitrogen hydrolase"/>
    <property type="match status" value="1"/>
</dbReference>
<keyword evidence="3" id="KW-0378">Hydrolase</keyword>
<proteinExistence type="inferred from homology"/>
<evidence type="ECO:0000313" key="4">
    <source>
        <dbReference type="Proteomes" id="UP001589740"/>
    </source>
</evidence>
<dbReference type="Pfam" id="PF00795">
    <property type="entry name" value="CN_hydrolase"/>
    <property type="match status" value="1"/>
</dbReference>
<dbReference type="PANTHER" id="PTHR23088:SF27">
    <property type="entry name" value="DEAMINATED GLUTATHIONE AMIDASE"/>
    <property type="match status" value="1"/>
</dbReference>
<sequence length="268" mass="30314">MRNIKIKALQYQVKFGDFQGNLNKVRAQFEHAKLEETDVVVLPEMWTSGYDLENIAEHACHDLEPALSFIAELAQQYDVNIVAGSVANIKEDPDKVYNTAFVVDREGTLVYEYSKVHLVPMLDEPRYLAAGDSKVETFMLDGSRCGMVICYDLRFPELFRDLALKGASIIFVPAEWPMARRKHWETLLSARAIENQCYIIGVNTYGDIGGQIFAGRSLMADPWGEVISEAKGQAEAVVSGRIDSQEVARIRQAVPIFESRRRDMYHCL</sequence>
<dbReference type="Proteomes" id="UP001589740">
    <property type="component" value="Unassembled WGS sequence"/>
</dbReference>
<dbReference type="PROSITE" id="PS50263">
    <property type="entry name" value="CN_HYDROLASE"/>
    <property type="match status" value="1"/>
</dbReference>
<evidence type="ECO:0000259" key="2">
    <source>
        <dbReference type="PROSITE" id="PS50263"/>
    </source>
</evidence>
<dbReference type="RefSeq" id="WP_380569726.1">
    <property type="nucleotide sequence ID" value="NZ_JBHMAH010000007.1"/>
</dbReference>
<dbReference type="PANTHER" id="PTHR23088">
    <property type="entry name" value="NITRILASE-RELATED"/>
    <property type="match status" value="1"/>
</dbReference>
<organism evidence="3 4">
    <name type="scientific">Salinicoccus siamensis</name>
    <dbReference type="NCBI Taxonomy" id="381830"/>
    <lineage>
        <taxon>Bacteria</taxon>
        <taxon>Bacillati</taxon>
        <taxon>Bacillota</taxon>
        <taxon>Bacilli</taxon>
        <taxon>Bacillales</taxon>
        <taxon>Staphylococcaceae</taxon>
        <taxon>Salinicoccus</taxon>
    </lineage>
</organism>
<protein>
    <submittedName>
        <fullName evidence="3">Carbon-nitrogen family hydrolase</fullName>
    </submittedName>
</protein>
<dbReference type="CDD" id="cd07583">
    <property type="entry name" value="nitrilase_5"/>
    <property type="match status" value="1"/>
</dbReference>
<dbReference type="PROSITE" id="PS01227">
    <property type="entry name" value="UPF0012"/>
    <property type="match status" value="1"/>
</dbReference>
<reference evidence="3 4" key="1">
    <citation type="submission" date="2024-09" db="EMBL/GenBank/DDBJ databases">
        <authorList>
            <person name="Sun Q."/>
            <person name="Mori K."/>
        </authorList>
    </citation>
    <scope>NUCLEOTIDE SEQUENCE [LARGE SCALE GENOMIC DNA]</scope>
    <source>
        <strain evidence="3 4">JCM 12822</strain>
    </source>
</reference>
<dbReference type="EMBL" id="JBHMAH010000007">
    <property type="protein sequence ID" value="MFB9860119.1"/>
    <property type="molecule type" value="Genomic_DNA"/>
</dbReference>
<evidence type="ECO:0000313" key="3">
    <source>
        <dbReference type="EMBL" id="MFB9860119.1"/>
    </source>
</evidence>
<comment type="caution">
    <text evidence="3">The sequence shown here is derived from an EMBL/GenBank/DDBJ whole genome shotgun (WGS) entry which is preliminary data.</text>
</comment>
<evidence type="ECO:0000256" key="1">
    <source>
        <dbReference type="ARBA" id="ARBA00010613"/>
    </source>
</evidence>
<name>A0ABV5Z3R0_9STAP</name>
<keyword evidence="4" id="KW-1185">Reference proteome</keyword>
<gene>
    <name evidence="3" type="ORF">ACFFLE_03215</name>
</gene>
<dbReference type="InterPro" id="IPR003010">
    <property type="entry name" value="C-N_Hydrolase"/>
</dbReference>
<dbReference type="InterPro" id="IPR036526">
    <property type="entry name" value="C-N_Hydrolase_sf"/>
</dbReference>
<dbReference type="SUPFAM" id="SSF56317">
    <property type="entry name" value="Carbon-nitrogen hydrolase"/>
    <property type="match status" value="1"/>
</dbReference>
<comment type="similarity">
    <text evidence="1">Belongs to the carbon-nitrogen hydrolase superfamily. NIT1/NIT2 family.</text>
</comment>
<accession>A0ABV5Z3R0</accession>
<feature type="domain" description="CN hydrolase" evidence="2">
    <location>
        <begin position="4"/>
        <end position="244"/>
    </location>
</feature>
<dbReference type="GO" id="GO:0016787">
    <property type="term" value="F:hydrolase activity"/>
    <property type="evidence" value="ECO:0007669"/>
    <property type="project" value="UniProtKB-KW"/>
</dbReference>